<dbReference type="Pfam" id="PF15907">
    <property type="entry name" value="Itfg2"/>
    <property type="match status" value="2"/>
</dbReference>
<dbReference type="InterPro" id="IPR031793">
    <property type="entry name" value="KICSTOR_ITFG2"/>
</dbReference>
<keyword evidence="2" id="KW-1185">Reference proteome</keyword>
<dbReference type="InParanoid" id="E2BY06"/>
<dbReference type="Proteomes" id="UP000008237">
    <property type="component" value="Unassembled WGS sequence"/>
</dbReference>
<dbReference type="STRING" id="610380.E2BY06"/>
<dbReference type="SUPFAM" id="SSF69318">
    <property type="entry name" value="Integrin alpha N-terminal domain"/>
    <property type="match status" value="1"/>
</dbReference>
<evidence type="ECO:0000313" key="1">
    <source>
        <dbReference type="EMBL" id="EFN79440.1"/>
    </source>
</evidence>
<reference evidence="1 2" key="1">
    <citation type="journal article" date="2010" name="Science">
        <title>Genomic comparison of the ants Camponotus floridanus and Harpegnathos saltator.</title>
        <authorList>
            <person name="Bonasio R."/>
            <person name="Zhang G."/>
            <person name="Ye C."/>
            <person name="Mutti N.S."/>
            <person name="Fang X."/>
            <person name="Qin N."/>
            <person name="Donahue G."/>
            <person name="Yang P."/>
            <person name="Li Q."/>
            <person name="Li C."/>
            <person name="Zhang P."/>
            <person name="Huang Z."/>
            <person name="Berger S.L."/>
            <person name="Reinberg D."/>
            <person name="Wang J."/>
            <person name="Liebig J."/>
        </authorList>
    </citation>
    <scope>NUCLEOTIDE SEQUENCE [LARGE SCALE GENOMIC DNA]</scope>
    <source>
        <strain evidence="1 2">R22 G/1</strain>
    </source>
</reference>
<dbReference type="EMBL" id="GL451363">
    <property type="protein sequence ID" value="EFN79440.1"/>
    <property type="molecule type" value="Genomic_DNA"/>
</dbReference>
<dbReference type="OrthoDB" id="9996127at2759"/>
<dbReference type="PhylomeDB" id="E2BY06"/>
<dbReference type="GO" id="GO:0032006">
    <property type="term" value="P:regulation of TOR signaling"/>
    <property type="evidence" value="ECO:0007669"/>
    <property type="project" value="TreeGrafter"/>
</dbReference>
<accession>E2BY06</accession>
<dbReference type="OMA" id="LNKWECA"/>
<proteinExistence type="predicted"/>
<dbReference type="PANTHER" id="PTHR16317">
    <property type="entry name" value="INTEGRIN ALPHA REPEAT DOMAIN-CONTAINING"/>
    <property type="match status" value="1"/>
</dbReference>
<gene>
    <name evidence="1" type="ORF">EAI_10494</name>
</gene>
<protein>
    <submittedName>
        <fullName evidence="1">Integrin-alpha FG-GAP repeat-containing protein 2</fullName>
    </submittedName>
</protein>
<dbReference type="InterPro" id="IPR028994">
    <property type="entry name" value="Integrin_alpha_N"/>
</dbReference>
<organism evidence="2">
    <name type="scientific">Harpegnathos saltator</name>
    <name type="common">Jerdon's jumping ant</name>
    <dbReference type="NCBI Taxonomy" id="610380"/>
    <lineage>
        <taxon>Eukaryota</taxon>
        <taxon>Metazoa</taxon>
        <taxon>Ecdysozoa</taxon>
        <taxon>Arthropoda</taxon>
        <taxon>Hexapoda</taxon>
        <taxon>Insecta</taxon>
        <taxon>Pterygota</taxon>
        <taxon>Neoptera</taxon>
        <taxon>Endopterygota</taxon>
        <taxon>Hymenoptera</taxon>
        <taxon>Apocrita</taxon>
        <taxon>Aculeata</taxon>
        <taxon>Formicoidea</taxon>
        <taxon>Formicidae</taxon>
        <taxon>Ponerinae</taxon>
        <taxon>Ponerini</taxon>
        <taxon>Harpegnathos</taxon>
    </lineage>
</organism>
<evidence type="ECO:0000313" key="2">
    <source>
        <dbReference type="Proteomes" id="UP000008237"/>
    </source>
</evidence>
<name>E2BY06_HARSA</name>
<keyword evidence="1" id="KW-0401">Integrin</keyword>
<dbReference type="GO" id="GO:0007229">
    <property type="term" value="P:integrin-mediated signaling pathway"/>
    <property type="evidence" value="ECO:0007669"/>
    <property type="project" value="UniProtKB-KW"/>
</dbReference>
<dbReference type="AlphaFoldDB" id="E2BY06"/>
<sequence length="625" mass="69278">MRAVSFVKRFQWDLPGTVCRHGLTIGDVDNDGDNELVVGTAEGELYIFKGSELWQKITGLGLITSVAIGDIFNYGRNALVVICGDGWTHIFYSPRSVNPNNPNMSIGQHIGKDSCDQDNFKGSSDVGVGINTLNSQNSEQIDNMNEINELSGKMECVHIQRIPTNTKIVLIADVDKDGANEMILGLTDRVVRSYRWSSNADLGTGKLIGLNKWECTNQIGTVTLQHTGDGTPTLLVAQPGGTFMRIKCNPDDCHIENGSCEMNSEVAANCVDYQTLGISRMRNQNISTEIIGDLEPGPVPFISTFEPKIANYEPKDNLPKQGFVDDSQLGMKTFKPVSRHEFRRNYSQPEIRKNSSNTAGEFSREFRADSQGTIRFYSTADTSGVDQVDGNFVGGNVILGGFENKKTKDSVLPTFKDFSCNNGNITGNVNNSNNSNNNDNTANVKQCDKEGNDMNYIIAGESVPRGKPYALATLDGTIMLVQDEIILWAMQVDHQIFALCRLDVTGNNADEIIACAWDGQTYILDQQRHSVRFQFEEPVRAFCTGNYNVNSGTSSPCLVYNTFNNKIFLYYDITLPSMTVSPLNPMENLESDKVQLLEKLLGKCSVGERQQKMQQLTEWLLYGDY</sequence>
<dbReference type="KEGG" id="hst:105187808"/>
<dbReference type="PANTHER" id="PTHR16317:SF1">
    <property type="entry name" value="KICSTOR COMPLEX PROTEIN ITFG2"/>
    <property type="match status" value="1"/>
</dbReference>